<dbReference type="InterPro" id="IPR013083">
    <property type="entry name" value="Znf_RING/FYVE/PHD"/>
</dbReference>
<feature type="compositionally biased region" description="Basic and acidic residues" evidence="5">
    <location>
        <begin position="293"/>
        <end position="313"/>
    </location>
</feature>
<dbReference type="CDD" id="cd15543">
    <property type="entry name" value="PHD_RSF1"/>
    <property type="match status" value="1"/>
</dbReference>
<evidence type="ECO:0000259" key="6">
    <source>
        <dbReference type="PROSITE" id="PS50016"/>
    </source>
</evidence>
<dbReference type="EMBL" id="CADEPI010000009">
    <property type="protein sequence ID" value="CAB3362615.1"/>
    <property type="molecule type" value="Genomic_DNA"/>
</dbReference>
<dbReference type="Gene3D" id="3.30.40.10">
    <property type="entry name" value="Zinc/RING finger domain, C3HC4 (zinc finger)"/>
    <property type="match status" value="1"/>
</dbReference>
<accession>A0A8S1C3M5</accession>
<feature type="compositionally biased region" description="Basic and acidic residues" evidence="5">
    <location>
        <begin position="1003"/>
        <end position="1035"/>
    </location>
</feature>
<dbReference type="InterPro" id="IPR019787">
    <property type="entry name" value="Znf_PHD-finger"/>
</dbReference>
<feature type="compositionally biased region" description="Basic residues" evidence="5">
    <location>
        <begin position="942"/>
        <end position="960"/>
    </location>
</feature>
<dbReference type="SUPFAM" id="SSF57903">
    <property type="entry name" value="FYVE/PHD zinc finger"/>
    <property type="match status" value="1"/>
</dbReference>
<feature type="compositionally biased region" description="Basic and acidic residues" evidence="5">
    <location>
        <begin position="866"/>
        <end position="880"/>
    </location>
</feature>
<evidence type="ECO:0000256" key="1">
    <source>
        <dbReference type="ARBA" id="ARBA00022723"/>
    </source>
</evidence>
<feature type="compositionally biased region" description="Pro residues" evidence="5">
    <location>
        <begin position="1803"/>
        <end position="1815"/>
    </location>
</feature>
<feature type="domain" description="PHD-type" evidence="6">
    <location>
        <begin position="1179"/>
        <end position="1229"/>
    </location>
</feature>
<feature type="compositionally biased region" description="Basic and acidic residues" evidence="5">
    <location>
        <begin position="635"/>
        <end position="659"/>
    </location>
</feature>
<feature type="compositionally biased region" description="Acidic residues" evidence="5">
    <location>
        <begin position="1566"/>
        <end position="1575"/>
    </location>
</feature>
<dbReference type="InterPro" id="IPR001965">
    <property type="entry name" value="Znf_PHD"/>
</dbReference>
<reference evidence="7 8" key="1">
    <citation type="submission" date="2020-04" db="EMBL/GenBank/DDBJ databases">
        <authorList>
            <person name="Alioto T."/>
            <person name="Alioto T."/>
            <person name="Gomez Garrido J."/>
        </authorList>
    </citation>
    <scope>NUCLEOTIDE SEQUENCE [LARGE SCALE GENOMIC DNA]</scope>
</reference>
<feature type="compositionally biased region" description="Acidic residues" evidence="5">
    <location>
        <begin position="1418"/>
        <end position="1433"/>
    </location>
</feature>
<feature type="compositionally biased region" description="Basic and acidic residues" evidence="5">
    <location>
        <begin position="586"/>
        <end position="612"/>
    </location>
</feature>
<keyword evidence="1" id="KW-0479">Metal-binding</keyword>
<feature type="region of interest" description="Disordered" evidence="5">
    <location>
        <begin position="477"/>
        <end position="725"/>
    </location>
</feature>
<feature type="compositionally biased region" description="Basic and acidic residues" evidence="5">
    <location>
        <begin position="1393"/>
        <end position="1417"/>
    </location>
</feature>
<dbReference type="PANTHER" id="PTHR14296:SF16">
    <property type="entry name" value="REMODELING AND SPACING FACTOR 1"/>
    <property type="match status" value="1"/>
</dbReference>
<feature type="compositionally biased region" description="Basic and acidic residues" evidence="5">
    <location>
        <begin position="1294"/>
        <end position="1303"/>
    </location>
</feature>
<dbReference type="GO" id="GO:0045892">
    <property type="term" value="P:negative regulation of DNA-templated transcription"/>
    <property type="evidence" value="ECO:0007669"/>
    <property type="project" value="TreeGrafter"/>
</dbReference>
<dbReference type="GO" id="GO:0031213">
    <property type="term" value="C:RSF complex"/>
    <property type="evidence" value="ECO:0007669"/>
    <property type="project" value="InterPro"/>
</dbReference>
<feature type="compositionally biased region" description="Acidic residues" evidence="5">
    <location>
        <begin position="262"/>
        <end position="278"/>
    </location>
</feature>
<feature type="compositionally biased region" description="Acidic residues" evidence="5">
    <location>
        <begin position="1107"/>
        <end position="1126"/>
    </location>
</feature>
<feature type="compositionally biased region" description="Low complexity" evidence="5">
    <location>
        <begin position="1037"/>
        <end position="1056"/>
    </location>
</feature>
<feature type="compositionally biased region" description="Acidic residues" evidence="5">
    <location>
        <begin position="1479"/>
        <end position="1501"/>
    </location>
</feature>
<evidence type="ECO:0000313" key="8">
    <source>
        <dbReference type="Proteomes" id="UP000494165"/>
    </source>
</evidence>
<dbReference type="GO" id="GO:0008270">
    <property type="term" value="F:zinc ion binding"/>
    <property type="evidence" value="ECO:0007669"/>
    <property type="project" value="UniProtKB-KW"/>
</dbReference>
<feature type="compositionally biased region" description="Basic residues" evidence="5">
    <location>
        <begin position="1580"/>
        <end position="1616"/>
    </location>
</feature>
<evidence type="ECO:0000256" key="3">
    <source>
        <dbReference type="ARBA" id="ARBA00022833"/>
    </source>
</evidence>
<comment type="caution">
    <text evidence="7">The sequence shown here is derived from an EMBL/GenBank/DDBJ whole genome shotgun (WGS) entry which is preliminary data.</text>
</comment>
<keyword evidence="2 4" id="KW-0863">Zinc-finger</keyword>
<evidence type="ECO:0000256" key="2">
    <source>
        <dbReference type="ARBA" id="ARBA00022771"/>
    </source>
</evidence>
<evidence type="ECO:0000256" key="4">
    <source>
        <dbReference type="PROSITE-ProRule" id="PRU00146"/>
    </source>
</evidence>
<feature type="compositionally biased region" description="Polar residues" evidence="5">
    <location>
        <begin position="568"/>
        <end position="581"/>
    </location>
</feature>
<feature type="region of interest" description="Disordered" evidence="5">
    <location>
        <begin position="1781"/>
        <end position="1821"/>
    </location>
</feature>
<feature type="region of interest" description="Disordered" evidence="5">
    <location>
        <begin position="1368"/>
        <end position="1732"/>
    </location>
</feature>
<keyword evidence="8" id="KW-1185">Reference proteome</keyword>
<feature type="region of interest" description="Disordered" evidence="5">
    <location>
        <begin position="1272"/>
        <end position="1337"/>
    </location>
</feature>
<feature type="compositionally biased region" description="Acidic residues" evidence="5">
    <location>
        <begin position="1321"/>
        <end position="1333"/>
    </location>
</feature>
<feature type="compositionally biased region" description="Acidic residues" evidence="5">
    <location>
        <begin position="204"/>
        <end position="224"/>
    </location>
</feature>
<dbReference type="InterPro" id="IPR028938">
    <property type="entry name" value="Rsf1-like"/>
</dbReference>
<feature type="compositionally biased region" description="Basic and acidic residues" evidence="5">
    <location>
        <begin position="364"/>
        <end position="382"/>
    </location>
</feature>
<feature type="compositionally biased region" description="Basic and acidic residues" evidence="5">
    <location>
        <begin position="809"/>
        <end position="853"/>
    </location>
</feature>
<feature type="compositionally biased region" description="Acidic residues" evidence="5">
    <location>
        <begin position="1275"/>
        <end position="1288"/>
    </location>
</feature>
<evidence type="ECO:0000313" key="7">
    <source>
        <dbReference type="EMBL" id="CAB3362615.1"/>
    </source>
</evidence>
<keyword evidence="3" id="KW-0862">Zinc</keyword>
<feature type="compositionally biased region" description="Basic and acidic residues" evidence="5">
    <location>
        <begin position="971"/>
        <end position="991"/>
    </location>
</feature>
<dbReference type="OrthoDB" id="10055895at2759"/>
<feature type="compositionally biased region" description="Basic residues" evidence="5">
    <location>
        <begin position="910"/>
        <end position="921"/>
    </location>
</feature>
<feature type="region of interest" description="Disordered" evidence="5">
    <location>
        <begin position="756"/>
        <end position="1180"/>
    </location>
</feature>
<feature type="region of interest" description="Disordered" evidence="5">
    <location>
        <begin position="352"/>
        <end position="406"/>
    </location>
</feature>
<gene>
    <name evidence="7" type="ORF">CLODIP_2_CD14391</name>
</gene>
<protein>
    <recommendedName>
        <fullName evidence="6">PHD-type domain-containing protein</fullName>
    </recommendedName>
</protein>
<feature type="compositionally biased region" description="Acidic residues" evidence="5">
    <location>
        <begin position="619"/>
        <end position="631"/>
    </location>
</feature>
<feature type="compositionally biased region" description="Basic and acidic residues" evidence="5">
    <location>
        <begin position="1160"/>
        <end position="1170"/>
    </location>
</feature>
<dbReference type="Pfam" id="PF00628">
    <property type="entry name" value="PHD"/>
    <property type="match status" value="1"/>
</dbReference>
<feature type="compositionally biased region" description="Basic and acidic residues" evidence="5">
    <location>
        <begin position="1634"/>
        <end position="1649"/>
    </location>
</feature>
<organism evidence="7 8">
    <name type="scientific">Cloeon dipterum</name>
    <dbReference type="NCBI Taxonomy" id="197152"/>
    <lineage>
        <taxon>Eukaryota</taxon>
        <taxon>Metazoa</taxon>
        <taxon>Ecdysozoa</taxon>
        <taxon>Arthropoda</taxon>
        <taxon>Hexapoda</taxon>
        <taxon>Insecta</taxon>
        <taxon>Pterygota</taxon>
        <taxon>Palaeoptera</taxon>
        <taxon>Ephemeroptera</taxon>
        <taxon>Pisciforma</taxon>
        <taxon>Baetidae</taxon>
        <taxon>Cloeon</taxon>
    </lineage>
</organism>
<dbReference type="PROSITE" id="PS50016">
    <property type="entry name" value="ZF_PHD_2"/>
    <property type="match status" value="1"/>
</dbReference>
<proteinExistence type="predicted"/>
<feature type="compositionally biased region" description="Low complexity" evidence="5">
    <location>
        <begin position="1866"/>
        <end position="1882"/>
    </location>
</feature>
<dbReference type="PANTHER" id="PTHR14296">
    <property type="entry name" value="REMODELING AND SPACING FACTOR 1"/>
    <property type="match status" value="1"/>
</dbReference>
<sequence>MASKAEASCISDPNFAVICSFLERFAETCGIAHPDFKDLQQMLENCEQVDTQLIDLHIKLLRKARKSFTSEKWEKALVKFCHIHNQEDATHIETCGYLKVPLSNKVRILKTLLESQFDMNMKFKAAINKLTASELRLAPLGRDTDGQVYWVQQDDSLNIRVYQEDEDDQSWKLVVNDRESLAQLITKLSGGKLGPAELDKAVLDDDSAQSQEDEDEETQPDDILLDTGQPEDAKPPGLANGSHKKKKKKHHEKPLNEADANNCEEDEEEEKDGLEEEKIEVASVQNEAAAESTDLKRKAEGDTPDAKKSKVEVGEAIEEPLMLVQGEGNGADCDAVFGEAIEEPVMFFCGVGSGRECDTGNPGEGKDEEKEPRKDAVQDNKNDNSPSKSAVWSIDQICGTSKPSQSSFSMGMMFGNLAKPTFVSSPEKPSFFNVNFAANAKSAYAPESNQTTKTEDAQNVGEIAQCEYESVAVVTSQAQEQSQCKEEHSEVKNEEVEPVSERVVNDLTDAKVESPAQTTKESNPLVESAEVVPDQPATCVSDPDQKNNNCVDAPISENIVVEPKSEETSIPLQDSVNSSESAIAADAKDNSCIESLPHDTSDENAIKEEKAPEPTPSSLEDEISMEVDAETCESPLEKKGESEKVPSPDRKVKDCEKTEVAGSTQPVESILPLEGPSLPLKSTPLPEKPTPSPMEATPPEEPAPPVRLTPSVEPSPLPVKPTAPPVELASIPVAPMKEDEPMDVDEKIENNTADIIETASSKANAQQKPVVKDEEPMEVSNPLEPSEEQCDATKVLENCAAKETISGSLDRKKDDEKAAKSNEKHNDSDSKVALNEDKPENDRTDLEKVKKTMNDVPEDSMAKTLELNEAKVEEVVKKEPLTVASALTFDYDPPASPEGQLVIEAPQRAMRGRGRPARRKVLGNATPSPDKNLAESPPAKSTPRRGRGRGRGRPPGRPKSGRLDALAGESDDSKDSGSPDVAAEKLDEGFLGKRVSRRIALIRQKEEEERKKKEAEALAEMQRKRELDLLRKQQVDEQSSTESSSEPESEASSNAEVRTKRKYTRRKKKDGDYGVDEQLKKKKKKKKKHRRRKGGAGNPWESSDSSDSSEESDGLEPEEEDDDDAVPELKSDHEFSPESDLELGPGEEHQPARRARTATAKKEKSQKAKAEEEEEEEDEYRCQKCQSGDRPEMILLCDSCDLGCHTTCLKPELHLVPEGDWYCPPCGQNRLIEKLTSTLRELDKASRKKSNAELRKQRLAYVGISLSNILPAKEEETEESEEEQDDSVVSEAGSELKEALKAVDEEEDNASSGSPTTESSASEEEKSEEDEEMYPLRQRRAAATVKYDFQEYDEMINSAIQDEVDLAKGAGNQGKGKDIDTIVNANEEEEVEGKDKTFEPEKVEKKVEEKEAVKESESEPDEEDDDDDDDDDDLNKTAMKRAARERERLEIIANANMTKKKQKKKSIACLDISSGDDDHASDEDFVGYDSDFDEDEEEEVSMDSGDSDVVRRRGKKGSGPVRRSNRARQSRYDKEFIDDSEASDESYKAKKSKGGRSKGWLGSDFSESEASESDDSDWRGKKKKKRRAPARARAPARSKKRGGKKKNSKAPARKRPPPKDSDSDKPVVKKPRPPKADRPKSPVVIEKRTTRGKKINYQEIVGSDSDDAKPSRVKAKKQHFVSDEEDFKPEEVETTPNRNGTLLAAKVSSPVKANVPPPVQLSGPSKNDKPTVITKVPVTDEADELLIPTTLNPPVKVVGVPLEATTPASIPAAAQYAPNKYQLPATPSPQEFQVRPPVRYPTSAPPLTPQQPLPPAAFRGPNVLLRPRFESKELPMVRGQYQPPSAYQGPPQPFYYGPEEYYDSYPQETPTTFETPTTAPPQGSTGEDEVGEFGGLVSYFSSQREDDLES</sequence>
<name>A0A8S1C3M5_9INSE</name>
<dbReference type="InterPro" id="IPR011011">
    <property type="entry name" value="Znf_FYVE_PHD"/>
</dbReference>
<dbReference type="Proteomes" id="UP000494165">
    <property type="component" value="Unassembled WGS sequence"/>
</dbReference>
<feature type="compositionally biased region" description="Basic and acidic residues" evidence="5">
    <location>
        <begin position="1617"/>
        <end position="1627"/>
    </location>
</feature>
<dbReference type="GO" id="GO:0042393">
    <property type="term" value="F:histone binding"/>
    <property type="evidence" value="ECO:0007669"/>
    <property type="project" value="TreeGrafter"/>
</dbReference>
<feature type="compositionally biased region" description="Polar residues" evidence="5">
    <location>
        <begin position="756"/>
        <end position="767"/>
    </location>
</feature>
<evidence type="ECO:0000256" key="5">
    <source>
        <dbReference type="SAM" id="MobiDB-lite"/>
    </source>
</evidence>
<feature type="compositionally biased region" description="Basic residues" evidence="5">
    <location>
        <begin position="242"/>
        <end position="252"/>
    </location>
</feature>
<feature type="region of interest" description="Disordered" evidence="5">
    <location>
        <begin position="204"/>
        <end position="313"/>
    </location>
</feature>
<feature type="compositionally biased region" description="Pro residues" evidence="5">
    <location>
        <begin position="699"/>
        <end position="724"/>
    </location>
</feature>
<feature type="region of interest" description="Disordered" evidence="5">
    <location>
        <begin position="1840"/>
        <end position="1892"/>
    </location>
</feature>
<dbReference type="SMART" id="SM00249">
    <property type="entry name" value="PHD"/>
    <property type="match status" value="1"/>
</dbReference>
<feature type="compositionally biased region" description="Basic residues" evidence="5">
    <location>
        <begin position="1080"/>
        <end position="1094"/>
    </location>
</feature>
<feature type="compositionally biased region" description="Low complexity" evidence="5">
    <location>
        <begin position="1311"/>
        <end position="1320"/>
    </location>
</feature>
<feature type="compositionally biased region" description="Basic and acidic residues" evidence="5">
    <location>
        <begin position="1127"/>
        <end position="1136"/>
    </location>
</feature>
<feature type="compositionally biased region" description="Basic and acidic residues" evidence="5">
    <location>
        <begin position="483"/>
        <end position="512"/>
    </location>
</feature>
<feature type="compositionally biased region" description="Basic residues" evidence="5">
    <location>
        <begin position="1059"/>
        <end position="1068"/>
    </location>
</feature>